<name>A0A2T4A2F7_TRIHA</name>
<evidence type="ECO:0000313" key="2">
    <source>
        <dbReference type="Proteomes" id="UP000241690"/>
    </source>
</evidence>
<evidence type="ECO:0000313" key="1">
    <source>
        <dbReference type="EMBL" id="PTB51250.1"/>
    </source>
</evidence>
<accession>A0A2T4A2F7</accession>
<protein>
    <submittedName>
        <fullName evidence="1">Uncharacterized protein</fullName>
    </submittedName>
</protein>
<keyword evidence="2" id="KW-1185">Reference proteome</keyword>
<dbReference type="Proteomes" id="UP000241690">
    <property type="component" value="Unassembled WGS sequence"/>
</dbReference>
<organism evidence="1 2">
    <name type="scientific">Trichoderma harzianum CBS 226.95</name>
    <dbReference type="NCBI Taxonomy" id="983964"/>
    <lineage>
        <taxon>Eukaryota</taxon>
        <taxon>Fungi</taxon>
        <taxon>Dikarya</taxon>
        <taxon>Ascomycota</taxon>
        <taxon>Pezizomycotina</taxon>
        <taxon>Sordariomycetes</taxon>
        <taxon>Hypocreomycetidae</taxon>
        <taxon>Hypocreales</taxon>
        <taxon>Hypocreaceae</taxon>
        <taxon>Trichoderma</taxon>
    </lineage>
</organism>
<proteinExistence type="predicted"/>
<gene>
    <name evidence="1" type="ORF">M431DRAFT_511351</name>
</gene>
<dbReference type="AlphaFoldDB" id="A0A2T4A2F7"/>
<sequence length="55" mass="6048">MAGGSGIGTHIEAVLAMGCVLVNKLRWLFWAVNQARMAPYMRGVLLEDSRDARSQ</sequence>
<dbReference type="RefSeq" id="XP_024770927.1">
    <property type="nucleotide sequence ID" value="XM_024919639.1"/>
</dbReference>
<dbReference type="GeneID" id="36628208"/>
<dbReference type="EMBL" id="KZ679686">
    <property type="protein sequence ID" value="PTB51250.1"/>
    <property type="molecule type" value="Genomic_DNA"/>
</dbReference>
<reference evidence="1 2" key="1">
    <citation type="submission" date="2016-07" db="EMBL/GenBank/DDBJ databases">
        <title>Multiple horizontal gene transfer events from other fungi enriched the ability of initially mycotrophic Trichoderma (Ascomycota) to feed on dead plant biomass.</title>
        <authorList>
            <consortium name="DOE Joint Genome Institute"/>
            <person name="Aerts A."/>
            <person name="Atanasova L."/>
            <person name="Chenthamara K."/>
            <person name="Zhang J."/>
            <person name="Grujic M."/>
            <person name="Henrissat B."/>
            <person name="Kuo A."/>
            <person name="Salamov A."/>
            <person name="Lipzen A."/>
            <person name="Labutti K."/>
            <person name="Barry K."/>
            <person name="Miao Y."/>
            <person name="Rahimi M.J."/>
            <person name="Shen Q."/>
            <person name="Grigoriev I.V."/>
            <person name="Kubicek C.P."/>
            <person name="Druzhinina I.S."/>
        </authorList>
    </citation>
    <scope>NUCLEOTIDE SEQUENCE [LARGE SCALE GENOMIC DNA]</scope>
    <source>
        <strain evidence="1 2">CBS 226.95</strain>
    </source>
</reference>